<evidence type="ECO:0000256" key="1">
    <source>
        <dbReference type="ARBA" id="ARBA00004141"/>
    </source>
</evidence>
<reference evidence="7" key="1">
    <citation type="submission" date="2023-04" db="EMBL/GenBank/DDBJ databases">
        <title>Candida boidinii NBRC 10035.</title>
        <authorList>
            <person name="Ichikawa N."/>
            <person name="Sato H."/>
            <person name="Tonouchi N."/>
        </authorList>
    </citation>
    <scope>NUCLEOTIDE SEQUENCE</scope>
    <source>
        <strain evidence="7">NBRC 10035</strain>
    </source>
</reference>
<keyword evidence="3 6" id="KW-1133">Transmembrane helix</keyword>
<evidence type="ECO:0000256" key="3">
    <source>
        <dbReference type="ARBA" id="ARBA00022989"/>
    </source>
</evidence>
<keyword evidence="8" id="KW-1185">Reference proteome</keyword>
<evidence type="ECO:0000256" key="2">
    <source>
        <dbReference type="ARBA" id="ARBA00022692"/>
    </source>
</evidence>
<sequence>MLRITTEGLSYGHITFLTFQAVIQVVIICLSGFWTAKTGLLNNDATKVISRLNVDLFTPALIFAKLASSLSLQKLVEIIIIPLFYALTTGVSFVSSHFISKWLNLTEPESDFVTAMAVFGNSNSLPVSLTLALSYTLPGLEWDQIDDDSNDKIASRGILYLLIFQQLGQVLRWSWGYNKLLKKRTHEEIFHNNNIQDIEHSPITHANREEESVSTNSNKNSLEPPKLQISDSSNSLLLNVPHHYGSTNHDEIEEIHEVNNQNNNNTRLEGSQFAGHWSEGSSFNNSSTNSSSSSLNKNLSESTETVIDETNGELVNINLDSVPFSQLSLLDKSIRVINIFITKFISWMNPPLWAMLISVIVASVPSIRYEFFEANGFLQNTVGLSIKQLGSVSIPLILVVLGANLAPSSDIPPACPNYSKMIFGSLLSRIILPSIVLLPIITICVKYVNTSILDDPIFLIVAFILTASPPAIQLSQICQLNEIYQKEMAGVLFWGYVVLTLPVTIIIVVAALVCLNWAK</sequence>
<keyword evidence="4 6" id="KW-0472">Membrane</keyword>
<feature type="transmembrane region" description="Helical" evidence="6">
    <location>
        <begin position="455"/>
        <end position="472"/>
    </location>
</feature>
<dbReference type="PANTHER" id="PTHR31794">
    <property type="entry name" value="AUXIN EFFLUX TRANSPORTER FAMILY PROTEIN (EUROFUNG)"/>
    <property type="match status" value="1"/>
</dbReference>
<evidence type="ECO:0000256" key="6">
    <source>
        <dbReference type="SAM" id="Phobius"/>
    </source>
</evidence>
<proteinExistence type="predicted"/>
<dbReference type="InterPro" id="IPR004776">
    <property type="entry name" value="Mem_transp_PIN-like"/>
</dbReference>
<dbReference type="GO" id="GO:0055085">
    <property type="term" value="P:transmembrane transport"/>
    <property type="evidence" value="ECO:0007669"/>
    <property type="project" value="InterPro"/>
</dbReference>
<feature type="region of interest" description="Disordered" evidence="5">
    <location>
        <begin position="200"/>
        <end position="228"/>
    </location>
</feature>
<comment type="caution">
    <text evidence="7">The sequence shown here is derived from an EMBL/GenBank/DDBJ whole genome shotgun (WGS) entry which is preliminary data.</text>
</comment>
<feature type="transmembrane region" description="Helical" evidence="6">
    <location>
        <begin position="389"/>
        <end position="406"/>
    </location>
</feature>
<dbReference type="AlphaFoldDB" id="A0A9W6T6M3"/>
<dbReference type="Pfam" id="PF03547">
    <property type="entry name" value="Mem_trans"/>
    <property type="match status" value="1"/>
</dbReference>
<evidence type="ECO:0000313" key="8">
    <source>
        <dbReference type="Proteomes" id="UP001165120"/>
    </source>
</evidence>
<feature type="transmembrane region" description="Helical" evidence="6">
    <location>
        <begin position="12"/>
        <end position="36"/>
    </location>
</feature>
<gene>
    <name evidence="7" type="ORF">Cboi02_000539800</name>
</gene>
<accession>A0A9W6T6M3</accession>
<dbReference type="EMBL" id="BSXN01002583">
    <property type="protein sequence ID" value="GME77030.1"/>
    <property type="molecule type" value="Genomic_DNA"/>
</dbReference>
<keyword evidence="2 6" id="KW-0812">Transmembrane</keyword>
<dbReference type="Proteomes" id="UP001165120">
    <property type="component" value="Unassembled WGS sequence"/>
</dbReference>
<feature type="compositionally biased region" description="Basic and acidic residues" evidence="5">
    <location>
        <begin position="200"/>
        <end position="211"/>
    </location>
</feature>
<dbReference type="PANTHER" id="PTHR31794:SF2">
    <property type="entry name" value="AUXIN EFFLUX TRANSPORTER FAMILY PROTEIN (EUROFUNG)"/>
    <property type="match status" value="1"/>
</dbReference>
<organism evidence="7 8">
    <name type="scientific">Candida boidinii</name>
    <name type="common">Yeast</name>
    <dbReference type="NCBI Taxonomy" id="5477"/>
    <lineage>
        <taxon>Eukaryota</taxon>
        <taxon>Fungi</taxon>
        <taxon>Dikarya</taxon>
        <taxon>Ascomycota</taxon>
        <taxon>Saccharomycotina</taxon>
        <taxon>Pichiomycetes</taxon>
        <taxon>Pichiales</taxon>
        <taxon>Pichiaceae</taxon>
        <taxon>Ogataea</taxon>
        <taxon>Ogataea/Candida clade</taxon>
    </lineage>
</organism>
<feature type="transmembrane region" description="Helical" evidence="6">
    <location>
        <begin position="426"/>
        <end position="449"/>
    </location>
</feature>
<evidence type="ECO:0000256" key="4">
    <source>
        <dbReference type="ARBA" id="ARBA00023136"/>
    </source>
</evidence>
<dbReference type="GO" id="GO:0016020">
    <property type="term" value="C:membrane"/>
    <property type="evidence" value="ECO:0007669"/>
    <property type="project" value="UniProtKB-SubCell"/>
</dbReference>
<comment type="subcellular location">
    <subcellularLocation>
        <location evidence="1">Membrane</location>
        <topology evidence="1">Multi-pass membrane protein</topology>
    </subcellularLocation>
</comment>
<evidence type="ECO:0000313" key="7">
    <source>
        <dbReference type="EMBL" id="GME77030.1"/>
    </source>
</evidence>
<feature type="transmembrane region" description="Helical" evidence="6">
    <location>
        <begin position="79"/>
        <end position="100"/>
    </location>
</feature>
<evidence type="ECO:0000256" key="5">
    <source>
        <dbReference type="SAM" id="MobiDB-lite"/>
    </source>
</evidence>
<feature type="transmembrane region" description="Helical" evidence="6">
    <location>
        <begin position="493"/>
        <end position="518"/>
    </location>
</feature>
<protein>
    <submittedName>
        <fullName evidence="7">Unnamed protein product</fullName>
    </submittedName>
</protein>
<name>A0A9W6T6M3_CANBO</name>
<dbReference type="GO" id="GO:0005783">
    <property type="term" value="C:endoplasmic reticulum"/>
    <property type="evidence" value="ECO:0007669"/>
    <property type="project" value="TreeGrafter"/>
</dbReference>